<dbReference type="InterPro" id="IPR027392">
    <property type="entry name" value="TF_Znf"/>
</dbReference>
<dbReference type="RefSeq" id="WP_208009425.1">
    <property type="nucleotide sequence ID" value="NZ_CP071796.1"/>
</dbReference>
<sequence length="251" mass="27798">MTEPLAPQPTACPSCRAPMQAQSVAAHHGATLELDLCHACHGIWFDGNENLRMAAGGVVDLFRHLHEHRDDPQMPLARTMACPRCRRQLAEGSDLVRTGRYVTWRCPQKHGRFSTFSSFMIEKGFVRLLTAPEIADLAERVRTIHCGGCGAPVDLRQHTACPYCRAAFSLLDPRAVERALAGYGQQAQRSATPPSAELAEALITLERDRARAQRQAQQERWRHGDREGEGDTAADALWAAGLALVWDLLRT</sequence>
<dbReference type="EMBL" id="CP071796">
    <property type="protein sequence ID" value="QTD45677.1"/>
    <property type="molecule type" value="Genomic_DNA"/>
</dbReference>
<evidence type="ECO:0000259" key="2">
    <source>
        <dbReference type="Pfam" id="PF13453"/>
    </source>
</evidence>
<evidence type="ECO:0000313" key="3">
    <source>
        <dbReference type="EMBL" id="QTD45677.1"/>
    </source>
</evidence>
<gene>
    <name evidence="3" type="ORF">J1M35_01760</name>
</gene>
<dbReference type="AlphaFoldDB" id="A0A975H662"/>
<organism evidence="3 4">
    <name type="scientific">Ottowia testudinis</name>
    <dbReference type="NCBI Taxonomy" id="2816950"/>
    <lineage>
        <taxon>Bacteria</taxon>
        <taxon>Pseudomonadati</taxon>
        <taxon>Pseudomonadota</taxon>
        <taxon>Betaproteobacteria</taxon>
        <taxon>Burkholderiales</taxon>
        <taxon>Comamonadaceae</taxon>
        <taxon>Ottowia</taxon>
    </lineage>
</organism>
<keyword evidence="4" id="KW-1185">Reference proteome</keyword>
<evidence type="ECO:0000313" key="4">
    <source>
        <dbReference type="Proteomes" id="UP000663903"/>
    </source>
</evidence>
<proteinExistence type="predicted"/>
<evidence type="ECO:0000256" key="1">
    <source>
        <dbReference type="SAM" id="Coils"/>
    </source>
</evidence>
<feature type="domain" description="Transcription factor zinc-finger" evidence="2">
    <location>
        <begin position="12"/>
        <end position="49"/>
    </location>
</feature>
<name>A0A975H662_9BURK</name>
<dbReference type="KEGG" id="otd:J1M35_01760"/>
<keyword evidence="1" id="KW-0175">Coiled coil</keyword>
<reference evidence="3" key="1">
    <citation type="submission" date="2021-03" db="EMBL/GenBank/DDBJ databases">
        <title>Ottowia sp. 27C isolated from the cloaca of a Giant Asian pond turtle (Heosemys grandis).</title>
        <authorList>
            <person name="Spergser J."/>
            <person name="Busse H.-J."/>
        </authorList>
    </citation>
    <scope>NUCLEOTIDE SEQUENCE</scope>
    <source>
        <strain evidence="3">27C</strain>
    </source>
</reference>
<dbReference type="Pfam" id="PF13453">
    <property type="entry name" value="Zn_ribbon_TFIIB"/>
    <property type="match status" value="1"/>
</dbReference>
<feature type="coiled-coil region" evidence="1">
    <location>
        <begin position="195"/>
        <end position="222"/>
    </location>
</feature>
<protein>
    <submittedName>
        <fullName evidence="3">Zf-TFIIB domain-containing protein</fullName>
    </submittedName>
</protein>
<dbReference type="Proteomes" id="UP000663903">
    <property type="component" value="Chromosome"/>
</dbReference>
<accession>A0A975H662</accession>